<organism evidence="4">
    <name type="scientific">Thelazia callipaeda</name>
    <name type="common">Oriental eyeworm</name>
    <name type="synonym">Parasitic nematode</name>
    <dbReference type="NCBI Taxonomy" id="103827"/>
    <lineage>
        <taxon>Eukaryota</taxon>
        <taxon>Metazoa</taxon>
        <taxon>Ecdysozoa</taxon>
        <taxon>Nematoda</taxon>
        <taxon>Chromadorea</taxon>
        <taxon>Rhabditida</taxon>
        <taxon>Spirurina</taxon>
        <taxon>Spiruromorpha</taxon>
        <taxon>Thelazioidea</taxon>
        <taxon>Thelaziidae</taxon>
        <taxon>Thelazia</taxon>
    </lineage>
</organism>
<dbReference type="InterPro" id="IPR036514">
    <property type="entry name" value="SGNH_hydro_sf"/>
</dbReference>
<dbReference type="InterPro" id="IPR001087">
    <property type="entry name" value="GDSL"/>
</dbReference>
<dbReference type="Gene3D" id="3.40.50.1110">
    <property type="entry name" value="SGNH hydrolase"/>
    <property type="match status" value="1"/>
</dbReference>
<reference evidence="4" key="1">
    <citation type="submission" date="2017-02" db="UniProtKB">
        <authorList>
            <consortium name="WormBaseParasite"/>
        </authorList>
    </citation>
    <scope>IDENTIFICATION</scope>
</reference>
<reference evidence="2 3" key="2">
    <citation type="submission" date="2018-11" db="EMBL/GenBank/DDBJ databases">
        <authorList>
            <consortium name="Pathogen Informatics"/>
        </authorList>
    </citation>
    <scope>NUCLEOTIDE SEQUENCE [LARGE SCALE GENOMIC DNA]</scope>
</reference>
<accession>A0A0N5CQY0</accession>
<dbReference type="SUPFAM" id="SSF52266">
    <property type="entry name" value="SGNH hydrolase"/>
    <property type="match status" value="1"/>
</dbReference>
<feature type="chain" id="PRO_5043126297" evidence="1">
    <location>
        <begin position="24"/>
        <end position="426"/>
    </location>
</feature>
<sequence>MAPFAPSLFVFFFHLINNWPKLAVYIFNHSTISSSLVELVEIRWTRPTRLRHNGNNGLFANTPSDFRKNYGLVHLSVCSSLLRTWPNRTIQSLEWKISRDYGQKQFGWITDECQTLWVAPEQSNYNVEVWVKLVNEKILHGETYIQIRDRWIAAIGDSFSSGEGNPDIPANLVENAMAKWLSDRCHRSSRSWAYKVYKKVKSTISRQTAVHFTYLSCTGASVDNGILVAYNGTSQINILEQISQIRGSGPDLLMMSVGGNDIGYSEILSTLILGSTTLLFSTIDMRFFYTSHQLDRVGNTIQKLKPDQVIVPHYFDLTRNERGLIDANCTDMRQISTENLVLAEKKILRRINDLISKKSHQYGWLAVDGIAELFRSRGCCSSKSLIRSIRDSIRLQGNSFGAFHPTEEAHQQIADLIIKRMIQFDD</sequence>
<gene>
    <name evidence="2" type="ORF">TCLT_LOCUS2631</name>
</gene>
<evidence type="ECO:0000256" key="1">
    <source>
        <dbReference type="SAM" id="SignalP"/>
    </source>
</evidence>
<dbReference type="EMBL" id="UYYF01000597">
    <property type="protein sequence ID" value="VDM98696.1"/>
    <property type="molecule type" value="Genomic_DNA"/>
</dbReference>
<dbReference type="PANTHER" id="PTHR37981">
    <property type="entry name" value="LIPASE 2"/>
    <property type="match status" value="1"/>
</dbReference>
<keyword evidence="3" id="KW-1185">Reference proteome</keyword>
<keyword evidence="1" id="KW-0732">Signal</keyword>
<proteinExistence type="predicted"/>
<dbReference type="Pfam" id="PF00657">
    <property type="entry name" value="Lipase_GDSL"/>
    <property type="match status" value="1"/>
</dbReference>
<dbReference type="InterPro" id="IPR037460">
    <property type="entry name" value="SEST-like"/>
</dbReference>
<dbReference type="GO" id="GO:0006629">
    <property type="term" value="P:lipid metabolic process"/>
    <property type="evidence" value="ECO:0007669"/>
    <property type="project" value="TreeGrafter"/>
</dbReference>
<feature type="signal peptide" evidence="1">
    <location>
        <begin position="1"/>
        <end position="23"/>
    </location>
</feature>
<dbReference type="CDD" id="cd01823">
    <property type="entry name" value="SEST_like"/>
    <property type="match status" value="1"/>
</dbReference>
<evidence type="ECO:0000313" key="3">
    <source>
        <dbReference type="Proteomes" id="UP000276776"/>
    </source>
</evidence>
<dbReference type="OMA" id="FHLINNW"/>
<dbReference type="PANTHER" id="PTHR37981:SF1">
    <property type="entry name" value="SGNH HYDROLASE-TYPE ESTERASE DOMAIN-CONTAINING PROTEIN"/>
    <property type="match status" value="1"/>
</dbReference>
<dbReference type="Proteomes" id="UP000276776">
    <property type="component" value="Unassembled WGS sequence"/>
</dbReference>
<dbReference type="WBParaSite" id="TCLT_0000263001-mRNA-1">
    <property type="protein sequence ID" value="TCLT_0000263001-mRNA-1"/>
    <property type="gene ID" value="TCLT_0000263001"/>
</dbReference>
<evidence type="ECO:0000313" key="4">
    <source>
        <dbReference type="WBParaSite" id="TCLT_0000263001-mRNA-1"/>
    </source>
</evidence>
<protein>
    <submittedName>
        <fullName evidence="4">SGNH_hydro domain-containing protein</fullName>
    </submittedName>
</protein>
<name>A0A0N5CQY0_THECL</name>
<dbReference type="AlphaFoldDB" id="A0A0N5CQY0"/>
<dbReference type="GO" id="GO:0016788">
    <property type="term" value="F:hydrolase activity, acting on ester bonds"/>
    <property type="evidence" value="ECO:0007669"/>
    <property type="project" value="InterPro"/>
</dbReference>
<dbReference type="OrthoDB" id="21678at2759"/>
<evidence type="ECO:0000313" key="2">
    <source>
        <dbReference type="EMBL" id="VDM98696.1"/>
    </source>
</evidence>